<dbReference type="PANTHER" id="PTHR43329">
    <property type="entry name" value="EPOXIDE HYDROLASE"/>
    <property type="match status" value="1"/>
</dbReference>
<keyword evidence="4" id="KW-1185">Reference proteome</keyword>
<gene>
    <name evidence="3" type="ORF">C8N28_0443</name>
</gene>
<evidence type="ECO:0000313" key="4">
    <source>
        <dbReference type="Proteomes" id="UP000294616"/>
    </source>
</evidence>
<feature type="domain" description="AB hydrolase-1" evidence="2">
    <location>
        <begin position="32"/>
        <end position="271"/>
    </location>
</feature>
<dbReference type="AlphaFoldDB" id="A0A4R1M0K5"/>
<reference evidence="3 4" key="1">
    <citation type="submission" date="2019-03" db="EMBL/GenBank/DDBJ databases">
        <title>Genomic Encyclopedia of Archaeal and Bacterial Type Strains, Phase II (KMG-II): from individual species to whole genera.</title>
        <authorList>
            <person name="Goeker M."/>
        </authorList>
    </citation>
    <scope>NUCLEOTIDE SEQUENCE [LARGE SCALE GENOMIC DNA]</scope>
    <source>
        <strain evidence="3 4">DSM 22554</strain>
    </source>
</reference>
<evidence type="ECO:0000256" key="1">
    <source>
        <dbReference type="ARBA" id="ARBA00022801"/>
    </source>
</evidence>
<dbReference type="GO" id="GO:0016787">
    <property type="term" value="F:hydrolase activity"/>
    <property type="evidence" value="ECO:0007669"/>
    <property type="project" value="UniProtKB-KW"/>
</dbReference>
<dbReference type="Pfam" id="PF00561">
    <property type="entry name" value="Abhydrolase_1"/>
    <property type="match status" value="1"/>
</dbReference>
<organism evidence="3 4">
    <name type="scientific">Albibacterium bauzanense</name>
    <dbReference type="NCBI Taxonomy" id="653929"/>
    <lineage>
        <taxon>Bacteria</taxon>
        <taxon>Pseudomonadati</taxon>
        <taxon>Bacteroidota</taxon>
        <taxon>Sphingobacteriia</taxon>
        <taxon>Sphingobacteriales</taxon>
        <taxon>Sphingobacteriaceae</taxon>
        <taxon>Albibacterium</taxon>
    </lineage>
</organism>
<comment type="caution">
    <text evidence="3">The sequence shown here is derived from an EMBL/GenBank/DDBJ whole genome shotgun (WGS) entry which is preliminary data.</text>
</comment>
<proteinExistence type="predicted"/>
<dbReference type="EMBL" id="SMGO01000001">
    <property type="protein sequence ID" value="TCK85145.1"/>
    <property type="molecule type" value="Genomic_DNA"/>
</dbReference>
<dbReference type="Proteomes" id="UP000294616">
    <property type="component" value="Unassembled WGS sequence"/>
</dbReference>
<dbReference type="InterPro" id="IPR000639">
    <property type="entry name" value="Epox_hydrolase-like"/>
</dbReference>
<dbReference type="PRINTS" id="PR00412">
    <property type="entry name" value="EPOXHYDRLASE"/>
</dbReference>
<dbReference type="InterPro" id="IPR000073">
    <property type="entry name" value="AB_hydrolase_1"/>
</dbReference>
<name>A0A4R1M0K5_9SPHI</name>
<dbReference type="SUPFAM" id="SSF53474">
    <property type="entry name" value="alpha/beta-Hydrolases"/>
    <property type="match status" value="1"/>
</dbReference>
<accession>A0A4R1M0K5</accession>
<evidence type="ECO:0000259" key="2">
    <source>
        <dbReference type="Pfam" id="PF00561"/>
    </source>
</evidence>
<evidence type="ECO:0000313" key="3">
    <source>
        <dbReference type="EMBL" id="TCK85145.1"/>
    </source>
</evidence>
<dbReference type="OrthoDB" id="9773293at2"/>
<dbReference type="InterPro" id="IPR029058">
    <property type="entry name" value="AB_hydrolase_fold"/>
</dbReference>
<keyword evidence="1" id="KW-0378">Hydrolase</keyword>
<protein>
    <submittedName>
        <fullName evidence="3">Pimeloyl-ACP methyl ester carboxylesterase</fullName>
    </submittedName>
</protein>
<dbReference type="RefSeq" id="WP_132221104.1">
    <property type="nucleotide sequence ID" value="NZ_SMGO01000001.1"/>
</dbReference>
<dbReference type="Gene3D" id="3.40.50.1820">
    <property type="entry name" value="alpha/beta hydrolase"/>
    <property type="match status" value="1"/>
</dbReference>
<sequence length="286" mass="32212">MNISSYNFKHSQVLVNGISTHVVEAGDKSKQTILCLHGYPETWMEFEQLMRLLQDDYHIMAIDLPGIGQTESIASTTKLSIAKFIKNLLDVLGLKNIVLVGHDVGGMVCYAFIKHFFEYLSKAVIMCTAVPGVAPWEQVKRNPFIWHFAFFSVPELPEQLISGKLNLLFDYFYNSIAAKKDAIAPDRREKYVQAYNSKEALSTSLGWYRSFAEDEKERNLNIISDVPLLYLKGAEEQGNIEDYVQGFQLSGLTQVKAKKIVDSGHFAPEENSDAVASLIDDFVRNG</sequence>